<feature type="region of interest" description="Disordered" evidence="1">
    <location>
        <begin position="144"/>
        <end position="177"/>
    </location>
</feature>
<comment type="caution">
    <text evidence="2">The sequence shown here is derived from an EMBL/GenBank/DDBJ whole genome shotgun (WGS) entry which is preliminary data.</text>
</comment>
<evidence type="ECO:0000256" key="1">
    <source>
        <dbReference type="SAM" id="MobiDB-lite"/>
    </source>
</evidence>
<organism evidence="2 3">
    <name type="scientific">Zoarces viviparus</name>
    <name type="common">Viviparous eelpout</name>
    <name type="synonym">Blennius viviparus</name>
    <dbReference type="NCBI Taxonomy" id="48416"/>
    <lineage>
        <taxon>Eukaryota</taxon>
        <taxon>Metazoa</taxon>
        <taxon>Chordata</taxon>
        <taxon>Craniata</taxon>
        <taxon>Vertebrata</taxon>
        <taxon>Euteleostomi</taxon>
        <taxon>Actinopterygii</taxon>
        <taxon>Neopterygii</taxon>
        <taxon>Teleostei</taxon>
        <taxon>Neoteleostei</taxon>
        <taxon>Acanthomorphata</taxon>
        <taxon>Eupercaria</taxon>
        <taxon>Perciformes</taxon>
        <taxon>Cottioidei</taxon>
        <taxon>Zoarcales</taxon>
        <taxon>Zoarcidae</taxon>
        <taxon>Zoarcinae</taxon>
        <taxon>Zoarces</taxon>
    </lineage>
</organism>
<evidence type="ECO:0000313" key="3">
    <source>
        <dbReference type="Proteomes" id="UP001488805"/>
    </source>
</evidence>
<dbReference type="AlphaFoldDB" id="A0AAW1FMN2"/>
<accession>A0AAW1FMN2</accession>
<feature type="compositionally biased region" description="Basic and acidic residues" evidence="1">
    <location>
        <begin position="152"/>
        <end position="177"/>
    </location>
</feature>
<feature type="region of interest" description="Disordered" evidence="1">
    <location>
        <begin position="103"/>
        <end position="130"/>
    </location>
</feature>
<proteinExistence type="predicted"/>
<dbReference type="Proteomes" id="UP001488805">
    <property type="component" value="Unassembled WGS sequence"/>
</dbReference>
<protein>
    <submittedName>
        <fullName evidence="2">Uncharacterized protein</fullName>
    </submittedName>
</protein>
<gene>
    <name evidence="2" type="ORF">VZT92_008140</name>
</gene>
<reference evidence="2 3" key="1">
    <citation type="journal article" date="2024" name="Genome Biol. Evol.">
        <title>Chromosome-level genome assembly of the viviparous eelpout Zoarces viviparus.</title>
        <authorList>
            <person name="Fuhrmann N."/>
            <person name="Brasseur M.V."/>
            <person name="Bakowski C.E."/>
            <person name="Podsiadlowski L."/>
            <person name="Prost S."/>
            <person name="Krehenwinkel H."/>
            <person name="Mayer C."/>
        </authorList>
    </citation>
    <scope>NUCLEOTIDE SEQUENCE [LARGE SCALE GENOMIC DNA]</scope>
    <source>
        <strain evidence="2">NO-MEL_2022_Ind0_liver</strain>
    </source>
</reference>
<sequence length="177" mass="19438">MCLSRGTNLMKMIYYNIIMTVISPDRTGSLGLRRCKHDGNSSPRGRAGQIAASERPLFLSARNLLHLPSSSPLIALSLTPCNNQHLAGRQLDGQAGHAELLHNPRAQPQPHHPIGQEQEPEPYTSPLPPLPDCIGSWLSVAWSRNQRTPAKPGKDEQAGRRTPRGELAHLGLSEENR</sequence>
<dbReference type="EMBL" id="JBCEZU010000056">
    <property type="protein sequence ID" value="KAK9535782.1"/>
    <property type="molecule type" value="Genomic_DNA"/>
</dbReference>
<name>A0AAW1FMN2_ZOAVI</name>
<keyword evidence="3" id="KW-1185">Reference proteome</keyword>
<evidence type="ECO:0000313" key="2">
    <source>
        <dbReference type="EMBL" id="KAK9535782.1"/>
    </source>
</evidence>